<sequence length="212" mass="23724">MIKVSLHEYVIQSASLVYFNAGKMQLIIDELPDQDILNTAEWRFIVPQLYKQYPNNNMQLDISVSSPPVIQVTYQDIGATISIDITIDVLKGGEVIPVACISVDISASCAAEIVGNNIAGRLRLQNLSTYLKWSKIGKLRVHLIQSLMSSVLKTVIIPYLNFQLKRGVMLPYIDGFGFQNTTILYTPPWIALCSDVSFIGDYYLNQQSPFVS</sequence>
<dbReference type="SUPFAM" id="SSF55394">
    <property type="entry name" value="Bactericidal permeability-increasing protein, BPI"/>
    <property type="match status" value="1"/>
</dbReference>
<dbReference type="InterPro" id="IPR001124">
    <property type="entry name" value="Lipid-bd_serum_glycop_C"/>
</dbReference>
<dbReference type="PANTHER" id="PTHR46801:SF2">
    <property type="entry name" value="LIPOPOLYSACCHARIDE-BINDING PROTEIN"/>
    <property type="match status" value="1"/>
</dbReference>
<feature type="domain" description="Lipid-binding serum glycoprotein C-terminal" evidence="1">
    <location>
        <begin position="1"/>
        <end position="194"/>
    </location>
</feature>
<accession>I3SYA2</accession>
<dbReference type="InterPro" id="IPR045897">
    <property type="entry name" value="BPI/LBP_pln"/>
</dbReference>
<dbReference type="InterPro" id="IPR017943">
    <property type="entry name" value="Bactericidal_perm-incr_a/b_dom"/>
</dbReference>
<protein>
    <recommendedName>
        <fullName evidence="1">Lipid-binding serum glycoprotein C-terminal domain-containing protein</fullName>
    </recommendedName>
</protein>
<organism evidence="2">
    <name type="scientific">Lotus japonicus</name>
    <name type="common">Lotus corniculatus var. japonicus</name>
    <dbReference type="NCBI Taxonomy" id="34305"/>
    <lineage>
        <taxon>Eukaryota</taxon>
        <taxon>Viridiplantae</taxon>
        <taxon>Streptophyta</taxon>
        <taxon>Embryophyta</taxon>
        <taxon>Tracheophyta</taxon>
        <taxon>Spermatophyta</taxon>
        <taxon>Magnoliopsida</taxon>
        <taxon>eudicotyledons</taxon>
        <taxon>Gunneridae</taxon>
        <taxon>Pentapetalae</taxon>
        <taxon>rosids</taxon>
        <taxon>fabids</taxon>
        <taxon>Fabales</taxon>
        <taxon>Fabaceae</taxon>
        <taxon>Papilionoideae</taxon>
        <taxon>50 kb inversion clade</taxon>
        <taxon>NPAAA clade</taxon>
        <taxon>Hologalegina</taxon>
        <taxon>robinioid clade</taxon>
        <taxon>Loteae</taxon>
        <taxon>Lotus</taxon>
    </lineage>
</organism>
<dbReference type="EMBL" id="BT145450">
    <property type="protein sequence ID" value="AFK45244.1"/>
    <property type="molecule type" value="mRNA"/>
</dbReference>
<dbReference type="Pfam" id="PF02886">
    <property type="entry name" value="LBP_BPI_CETP_C"/>
    <property type="match status" value="1"/>
</dbReference>
<name>I3SYA2_LOTJA</name>
<dbReference type="SMART" id="SM00329">
    <property type="entry name" value="BPI2"/>
    <property type="match status" value="1"/>
</dbReference>
<dbReference type="PANTHER" id="PTHR46801">
    <property type="entry name" value="OS06G0309200 PROTEIN"/>
    <property type="match status" value="1"/>
</dbReference>
<evidence type="ECO:0000259" key="1">
    <source>
        <dbReference type="SMART" id="SM00329"/>
    </source>
</evidence>
<proteinExistence type="evidence at transcript level"/>
<dbReference type="AlphaFoldDB" id="I3SYA2"/>
<dbReference type="Gene3D" id="3.15.20.10">
    <property type="entry name" value="Bactericidal permeability-increasing protein, domain 2"/>
    <property type="match status" value="1"/>
</dbReference>
<dbReference type="GO" id="GO:0008289">
    <property type="term" value="F:lipid binding"/>
    <property type="evidence" value="ECO:0007669"/>
    <property type="project" value="InterPro"/>
</dbReference>
<reference evidence="2" key="1">
    <citation type="submission" date="2012-05" db="EMBL/GenBank/DDBJ databases">
        <authorList>
            <person name="Krishnakumar V."/>
            <person name="Cheung F."/>
            <person name="Xiao Y."/>
            <person name="Chan A."/>
            <person name="Moskal W.A."/>
            <person name="Town C.D."/>
        </authorList>
    </citation>
    <scope>NUCLEOTIDE SEQUENCE</scope>
</reference>
<evidence type="ECO:0000313" key="2">
    <source>
        <dbReference type="EMBL" id="AFK45244.1"/>
    </source>
</evidence>